<dbReference type="RefSeq" id="WP_005489431.1">
    <property type="nucleotide sequence ID" value="NZ_CAUI01000021.1"/>
</dbReference>
<feature type="domain" description="Glycosyl hydrolase family 13 catalytic" evidence="4">
    <location>
        <begin position="15"/>
        <end position="408"/>
    </location>
</feature>
<dbReference type="NCBIfam" id="NF008183">
    <property type="entry name" value="PRK10933.1"/>
    <property type="match status" value="1"/>
</dbReference>
<dbReference type="InterPro" id="IPR045857">
    <property type="entry name" value="O16G_dom_2"/>
</dbReference>
<keyword evidence="2 5" id="KW-0378">Hydrolase</keyword>
<dbReference type="SUPFAM" id="SSF51445">
    <property type="entry name" value="(Trans)glycosidases"/>
    <property type="match status" value="1"/>
</dbReference>
<dbReference type="GO" id="GO:0004556">
    <property type="term" value="F:alpha-amylase activity"/>
    <property type="evidence" value="ECO:0007669"/>
    <property type="project" value="TreeGrafter"/>
</dbReference>
<keyword evidence="3 5" id="KW-0326">Glycosidase</keyword>
<name>M5E1F3_9FIRM</name>
<gene>
    <name evidence="5" type="ORF">HSACCH_01871</name>
</gene>
<dbReference type="SUPFAM" id="SSF51011">
    <property type="entry name" value="Glycosyl hydrolase domain"/>
    <property type="match status" value="1"/>
</dbReference>
<reference evidence="6" key="1">
    <citation type="journal article" date="2013" name="Genome Announc.">
        <title>Genome Sequence of Halanaerobium saccharolyticum subsp. saccharolyticum Strain DSM 6643T, a Halophilic Hydrogen-Producing Bacterium.</title>
        <authorList>
            <person name="Kivisto A."/>
            <person name="Larjo A."/>
            <person name="Ciranna A."/>
            <person name="Santala V."/>
            <person name="Roos C."/>
            <person name="Karp M."/>
        </authorList>
    </citation>
    <scope>NUCLEOTIDE SEQUENCE [LARGE SCALE GENOMIC DNA]</scope>
    <source>
        <strain evidence="6">DSM 6643</strain>
    </source>
</reference>
<evidence type="ECO:0000256" key="3">
    <source>
        <dbReference type="ARBA" id="ARBA00023295"/>
    </source>
</evidence>
<dbReference type="AlphaFoldDB" id="M5E1F3"/>
<dbReference type="Pfam" id="PF00128">
    <property type="entry name" value="Alpha-amylase"/>
    <property type="match status" value="1"/>
</dbReference>
<dbReference type="SMART" id="SM00642">
    <property type="entry name" value="Aamy"/>
    <property type="match status" value="1"/>
</dbReference>
<dbReference type="InterPro" id="IPR013780">
    <property type="entry name" value="Glyco_hydro_b"/>
</dbReference>
<dbReference type="OrthoDB" id="9805159at2"/>
<dbReference type="FunFam" id="3.90.400.10:FF:000002">
    <property type="entry name" value="Sucrose isomerase"/>
    <property type="match status" value="1"/>
</dbReference>
<dbReference type="PANTHER" id="PTHR10357">
    <property type="entry name" value="ALPHA-AMYLASE FAMILY MEMBER"/>
    <property type="match status" value="1"/>
</dbReference>
<protein>
    <submittedName>
        <fullName evidence="5">Trehalose-6-phosphate hydrolase</fullName>
        <ecNumber evidence="5">3.2.1.93</ecNumber>
    </submittedName>
</protein>
<dbReference type="STRING" id="1293054.HSACCH_01871"/>
<dbReference type="EC" id="3.2.1.93" evidence="5"/>
<evidence type="ECO:0000256" key="1">
    <source>
        <dbReference type="ARBA" id="ARBA00008061"/>
    </source>
</evidence>
<evidence type="ECO:0000313" key="6">
    <source>
        <dbReference type="Proteomes" id="UP000012063"/>
    </source>
</evidence>
<dbReference type="GO" id="GO:0008788">
    <property type="term" value="F:alpha,alpha-phosphotrehalase activity"/>
    <property type="evidence" value="ECO:0007669"/>
    <property type="project" value="UniProtKB-EC"/>
</dbReference>
<dbReference type="EMBL" id="CAUI01000021">
    <property type="protein sequence ID" value="CCU80121.1"/>
    <property type="molecule type" value="Genomic_DNA"/>
</dbReference>
<dbReference type="FunFam" id="3.20.20.80:FF:000064">
    <property type="entry name" value="Oligo-1,6-glucosidase"/>
    <property type="match status" value="2"/>
</dbReference>
<dbReference type="Proteomes" id="UP000012063">
    <property type="component" value="Unassembled WGS sequence"/>
</dbReference>
<keyword evidence="6" id="KW-1185">Reference proteome</keyword>
<dbReference type="CDD" id="cd11333">
    <property type="entry name" value="AmyAc_SI_OligoGlu_DGase"/>
    <property type="match status" value="1"/>
</dbReference>
<dbReference type="Gene3D" id="3.90.400.10">
    <property type="entry name" value="Oligo-1,6-glucosidase, Domain 2"/>
    <property type="match status" value="1"/>
</dbReference>
<comment type="caution">
    <text evidence="5">The sequence shown here is derived from an EMBL/GenBank/DDBJ whole genome shotgun (WGS) entry which is preliminary data.</text>
</comment>
<accession>M5E1F3</accession>
<dbReference type="InterPro" id="IPR006047">
    <property type="entry name" value="GH13_cat_dom"/>
</dbReference>
<comment type="similarity">
    <text evidence="1">Belongs to the glycosyl hydrolase 13 family.</text>
</comment>
<dbReference type="Gene3D" id="3.20.20.80">
    <property type="entry name" value="Glycosidases"/>
    <property type="match status" value="1"/>
</dbReference>
<dbReference type="PANTHER" id="PTHR10357:SF179">
    <property type="entry name" value="NEUTRAL AND BASIC AMINO ACID TRANSPORT PROTEIN RBAT"/>
    <property type="match status" value="1"/>
</dbReference>
<sequence>MNKNRKWWKEAVVYQIYPRSFKDSNNDGIGDLNGITEKLDYLKNLGIDVIWLSPIYQSPNDDNGYDISNYYSIMEEFGTMDDFNNLLEKIHKKNMKLIMDLVINHTSDEHPWFKESSKSKNNKYSDYYIWRDPVDGEPPNNWESRFSGSAWTYCESRGQYYLHLFSKKQPDLNWKNEKVKTDIFKMVDWWLNKGIDGFRMDVINFIAKEQGLPDSKRPDSPEKWSSLPKSHKILNELKNEVISKYDVMTVGETPFVTPEDGHKYVNENRNELDMIFHFEHVNLDNYDGKNFLKFKDIQSKWYKVQEQGGWLSQYFANHDQPRPISKFFNDEEYREESAQLIAMMLLTLPGTPYIYQGEEIGMINVGFNSIEEYNDIRTINKYYDMLNKNLAEEDFFDKLKEKSRDNARTPMQWSDQTHAGFTNGEPWLKVNSNYKIINVKRSINNPNSVCNFYKELIYFRKNNKDLIYSDYKDLLKKDKEVYYFKRSSNKNVYYIILNFTGNLIDLRKKKIKLDLNKLELCNYNNYDCKKLQPYEARLYISKT</sequence>
<dbReference type="InParanoid" id="M5E1F3"/>
<dbReference type="Gene3D" id="2.60.40.1180">
    <property type="entry name" value="Golgi alpha-mannosidase II"/>
    <property type="match status" value="1"/>
</dbReference>
<evidence type="ECO:0000256" key="2">
    <source>
        <dbReference type="ARBA" id="ARBA00022801"/>
    </source>
</evidence>
<dbReference type="GO" id="GO:0009313">
    <property type="term" value="P:oligosaccharide catabolic process"/>
    <property type="evidence" value="ECO:0007669"/>
    <property type="project" value="TreeGrafter"/>
</dbReference>
<organism evidence="5 6">
    <name type="scientific">Halanaerobium saccharolyticum subsp. saccharolyticum DSM 6643</name>
    <dbReference type="NCBI Taxonomy" id="1293054"/>
    <lineage>
        <taxon>Bacteria</taxon>
        <taxon>Bacillati</taxon>
        <taxon>Bacillota</taxon>
        <taxon>Clostridia</taxon>
        <taxon>Halanaerobiales</taxon>
        <taxon>Halanaerobiaceae</taxon>
        <taxon>Halanaerobium</taxon>
    </lineage>
</organism>
<dbReference type="InterPro" id="IPR017853">
    <property type="entry name" value="GH"/>
</dbReference>
<evidence type="ECO:0000259" key="4">
    <source>
        <dbReference type="SMART" id="SM00642"/>
    </source>
</evidence>
<evidence type="ECO:0000313" key="5">
    <source>
        <dbReference type="EMBL" id="CCU80121.1"/>
    </source>
</evidence>
<proteinExistence type="inferred from homology"/>
<dbReference type="eggNOG" id="COG0366">
    <property type="taxonomic scope" value="Bacteria"/>
</dbReference>